<keyword evidence="4" id="KW-1133">Transmembrane helix</keyword>
<keyword evidence="7" id="KW-1185">Reference proteome</keyword>
<comment type="caution">
    <text evidence="6">The sequence shown here is derived from an EMBL/GenBank/DDBJ whole genome shotgun (WGS) entry which is preliminary data.</text>
</comment>
<sequence>MAPISISFFGRRGDKGSCSQSSISFFGRRSGNKGSCSQSSLSFFERSDIRIDWKETLEAHVVKMEVPGIKKEDLKVVAEDKLLQVKGGRRKEVEDVNDTWHILERNTWSFVRSIALPNNARMEELQVGLEDGILTIIVPKVPKETKHQPKSFEISNKGFSMRPEHYCCVIVILVFFLIMFTFH</sequence>
<comment type="similarity">
    <text evidence="2 3">Belongs to the small heat shock protein (HSP20) family.</text>
</comment>
<organism evidence="6 7">
    <name type="scientific">Stephania japonica</name>
    <dbReference type="NCBI Taxonomy" id="461633"/>
    <lineage>
        <taxon>Eukaryota</taxon>
        <taxon>Viridiplantae</taxon>
        <taxon>Streptophyta</taxon>
        <taxon>Embryophyta</taxon>
        <taxon>Tracheophyta</taxon>
        <taxon>Spermatophyta</taxon>
        <taxon>Magnoliopsida</taxon>
        <taxon>Ranunculales</taxon>
        <taxon>Menispermaceae</taxon>
        <taxon>Menispermoideae</taxon>
        <taxon>Cissampelideae</taxon>
        <taxon>Stephania</taxon>
    </lineage>
</organism>
<accession>A0AAP0P6J4</accession>
<keyword evidence="4" id="KW-0812">Transmembrane</keyword>
<protein>
    <recommendedName>
        <fullName evidence="5">SHSP domain-containing protein</fullName>
    </recommendedName>
</protein>
<feature type="domain" description="SHSP" evidence="5">
    <location>
        <begin position="42"/>
        <end position="157"/>
    </location>
</feature>
<gene>
    <name evidence="6" type="ORF">Sjap_009798</name>
</gene>
<evidence type="ECO:0000256" key="3">
    <source>
        <dbReference type="RuleBase" id="RU003616"/>
    </source>
</evidence>
<dbReference type="Proteomes" id="UP001417504">
    <property type="component" value="Unassembled WGS sequence"/>
</dbReference>
<dbReference type="EMBL" id="JBBNAE010000004">
    <property type="protein sequence ID" value="KAK9129311.1"/>
    <property type="molecule type" value="Genomic_DNA"/>
</dbReference>
<reference evidence="6 7" key="1">
    <citation type="submission" date="2024-01" db="EMBL/GenBank/DDBJ databases">
        <title>Genome assemblies of Stephania.</title>
        <authorList>
            <person name="Yang L."/>
        </authorList>
    </citation>
    <scope>NUCLEOTIDE SEQUENCE [LARGE SCALE GENOMIC DNA]</scope>
    <source>
        <strain evidence="6">QJT</strain>
        <tissue evidence="6">Leaf</tissue>
    </source>
</reference>
<dbReference type="AlphaFoldDB" id="A0AAP0P6J4"/>
<evidence type="ECO:0000256" key="2">
    <source>
        <dbReference type="PROSITE-ProRule" id="PRU00285"/>
    </source>
</evidence>
<feature type="transmembrane region" description="Helical" evidence="4">
    <location>
        <begin position="165"/>
        <end position="182"/>
    </location>
</feature>
<evidence type="ECO:0000313" key="7">
    <source>
        <dbReference type="Proteomes" id="UP001417504"/>
    </source>
</evidence>
<proteinExistence type="inferred from homology"/>
<dbReference type="PANTHER" id="PTHR11527">
    <property type="entry name" value="HEAT-SHOCK PROTEIN 20 FAMILY MEMBER"/>
    <property type="match status" value="1"/>
</dbReference>
<evidence type="ECO:0000313" key="6">
    <source>
        <dbReference type="EMBL" id="KAK9129311.1"/>
    </source>
</evidence>
<evidence type="ECO:0000259" key="5">
    <source>
        <dbReference type="PROSITE" id="PS01031"/>
    </source>
</evidence>
<dbReference type="InterPro" id="IPR002068">
    <property type="entry name" value="A-crystallin/Hsp20_dom"/>
</dbReference>
<dbReference type="Gene3D" id="2.60.40.790">
    <property type="match status" value="1"/>
</dbReference>
<dbReference type="InterPro" id="IPR008978">
    <property type="entry name" value="HSP20-like_chaperone"/>
</dbReference>
<dbReference type="Pfam" id="PF00011">
    <property type="entry name" value="HSP20"/>
    <property type="match status" value="1"/>
</dbReference>
<keyword evidence="4" id="KW-0472">Membrane</keyword>
<evidence type="ECO:0000256" key="1">
    <source>
        <dbReference type="ARBA" id="ARBA00023016"/>
    </source>
</evidence>
<dbReference type="PROSITE" id="PS01031">
    <property type="entry name" value="SHSP"/>
    <property type="match status" value="1"/>
</dbReference>
<evidence type="ECO:0000256" key="4">
    <source>
        <dbReference type="SAM" id="Phobius"/>
    </source>
</evidence>
<name>A0AAP0P6J4_9MAGN</name>
<dbReference type="InterPro" id="IPR031107">
    <property type="entry name" value="Small_HSP"/>
</dbReference>
<dbReference type="SUPFAM" id="SSF49764">
    <property type="entry name" value="HSP20-like chaperones"/>
    <property type="match status" value="1"/>
</dbReference>
<keyword evidence="1" id="KW-0346">Stress response</keyword>